<evidence type="ECO:0000313" key="14">
    <source>
        <dbReference type="Proteomes" id="UP000838756"/>
    </source>
</evidence>
<organism evidence="13 14">
    <name type="scientific">Pararge aegeria aegeria</name>
    <dbReference type="NCBI Taxonomy" id="348720"/>
    <lineage>
        <taxon>Eukaryota</taxon>
        <taxon>Metazoa</taxon>
        <taxon>Ecdysozoa</taxon>
        <taxon>Arthropoda</taxon>
        <taxon>Hexapoda</taxon>
        <taxon>Insecta</taxon>
        <taxon>Pterygota</taxon>
        <taxon>Neoptera</taxon>
        <taxon>Endopterygota</taxon>
        <taxon>Lepidoptera</taxon>
        <taxon>Glossata</taxon>
        <taxon>Ditrysia</taxon>
        <taxon>Papilionoidea</taxon>
        <taxon>Nymphalidae</taxon>
        <taxon>Satyrinae</taxon>
        <taxon>Satyrini</taxon>
        <taxon>Parargina</taxon>
        <taxon>Pararge</taxon>
    </lineage>
</organism>
<keyword evidence="6" id="KW-0378">Hydrolase</keyword>
<protein>
    <submittedName>
        <fullName evidence="13">Jg27653 protein</fullName>
    </submittedName>
</protein>
<dbReference type="CDD" id="cd01647">
    <property type="entry name" value="RT_LTR"/>
    <property type="match status" value="1"/>
</dbReference>
<evidence type="ECO:0000256" key="4">
    <source>
        <dbReference type="ARBA" id="ARBA00022722"/>
    </source>
</evidence>
<dbReference type="PANTHER" id="PTHR37984:SF5">
    <property type="entry name" value="PROTEIN NYNRIN-LIKE"/>
    <property type="match status" value="1"/>
</dbReference>
<evidence type="ECO:0000256" key="8">
    <source>
        <dbReference type="ARBA" id="ARBA00023268"/>
    </source>
</evidence>
<evidence type="ECO:0000256" key="10">
    <source>
        <dbReference type="SAM" id="MobiDB-lite"/>
    </source>
</evidence>
<dbReference type="Proteomes" id="UP000838756">
    <property type="component" value="Unassembled WGS sequence"/>
</dbReference>
<dbReference type="GO" id="GO:0071897">
    <property type="term" value="P:DNA biosynthetic process"/>
    <property type="evidence" value="ECO:0007669"/>
    <property type="project" value="UniProtKB-ARBA"/>
</dbReference>
<dbReference type="InterPro" id="IPR036875">
    <property type="entry name" value="Znf_CCHC_sf"/>
</dbReference>
<keyword evidence="9" id="KW-0479">Metal-binding</keyword>
<evidence type="ECO:0000256" key="6">
    <source>
        <dbReference type="ARBA" id="ARBA00022759"/>
    </source>
</evidence>
<keyword evidence="4" id="KW-0540">Nuclease</keyword>
<evidence type="ECO:0000256" key="7">
    <source>
        <dbReference type="ARBA" id="ARBA00023125"/>
    </source>
</evidence>
<keyword evidence="7" id="KW-0238">DNA-binding</keyword>
<dbReference type="Gene3D" id="3.30.70.270">
    <property type="match status" value="2"/>
</dbReference>
<keyword evidence="2" id="KW-0808">Transferase</keyword>
<keyword evidence="3" id="KW-0548">Nucleotidyltransferase</keyword>
<feature type="compositionally biased region" description="Basic and acidic residues" evidence="10">
    <location>
        <begin position="33"/>
        <end position="48"/>
    </location>
</feature>
<keyword evidence="9" id="KW-0862">Zinc</keyword>
<keyword evidence="6" id="KW-0255">Endonuclease</keyword>
<keyword evidence="14" id="KW-1185">Reference proteome</keyword>
<dbReference type="Pfam" id="PF00078">
    <property type="entry name" value="RVT_1"/>
    <property type="match status" value="1"/>
</dbReference>
<reference evidence="13" key="1">
    <citation type="submission" date="2022-03" db="EMBL/GenBank/DDBJ databases">
        <authorList>
            <person name="Lindestad O."/>
        </authorList>
    </citation>
    <scope>NUCLEOTIDE SEQUENCE</scope>
</reference>
<dbReference type="InterPro" id="IPR021109">
    <property type="entry name" value="Peptidase_aspartic_dom_sf"/>
</dbReference>
<evidence type="ECO:0000259" key="11">
    <source>
        <dbReference type="PROSITE" id="PS50158"/>
    </source>
</evidence>
<feature type="compositionally biased region" description="Polar residues" evidence="10">
    <location>
        <begin position="51"/>
        <end position="62"/>
    </location>
</feature>
<dbReference type="FunFam" id="3.30.70.270:FF:000023">
    <property type="entry name" value="Pol"/>
    <property type="match status" value="1"/>
</dbReference>
<dbReference type="InterPro" id="IPR043502">
    <property type="entry name" value="DNA/RNA_pol_sf"/>
</dbReference>
<evidence type="ECO:0000256" key="1">
    <source>
        <dbReference type="ARBA" id="ARBA00022670"/>
    </source>
</evidence>
<dbReference type="PROSITE" id="PS50878">
    <property type="entry name" value="RT_POL"/>
    <property type="match status" value="1"/>
</dbReference>
<dbReference type="GO" id="GO:0006508">
    <property type="term" value="P:proteolysis"/>
    <property type="evidence" value="ECO:0007669"/>
    <property type="project" value="UniProtKB-KW"/>
</dbReference>
<feature type="region of interest" description="Disordered" evidence="10">
    <location>
        <begin position="1"/>
        <end position="64"/>
    </location>
</feature>
<evidence type="ECO:0000256" key="2">
    <source>
        <dbReference type="ARBA" id="ARBA00022679"/>
    </source>
</evidence>
<dbReference type="GO" id="GO:0003677">
    <property type="term" value="F:DNA binding"/>
    <property type="evidence" value="ECO:0007669"/>
    <property type="project" value="UniProtKB-KW"/>
</dbReference>
<dbReference type="PANTHER" id="PTHR37984">
    <property type="entry name" value="PROTEIN CBG26694"/>
    <property type="match status" value="1"/>
</dbReference>
<feature type="compositionally biased region" description="Basic residues" evidence="10">
    <location>
        <begin position="1"/>
        <end position="19"/>
    </location>
</feature>
<dbReference type="PROSITE" id="PS50158">
    <property type="entry name" value="ZF_CCHC"/>
    <property type="match status" value="1"/>
</dbReference>
<dbReference type="Gene3D" id="3.10.10.10">
    <property type="entry name" value="HIV Type 1 Reverse Transcriptase, subunit A, domain 1"/>
    <property type="match status" value="1"/>
</dbReference>
<sequence length="1116" mass="126441">MGRRKRSKRSHHNSGKRRRRQDDTTSESSDSSGPRDRSPRRNSRDRLTVYRSRNQRSTSKRTAATPELCDVVSATGRVGTCTDGEGRNIVRSRNSATGRDTLQMPLEQTSDGAAAQAPGCLPEVATDPAASAAITDDATDAAAAAKGIFAGHQAQVPHSGTSGQCNTTTIPNSFLSSSDFAQLLQSFVKPGLSSSINTNVINMIPEFDPSIKNHRIDLWLSKVNECAKIYRWDEAHIMHYALPKLVGNAKKWYQGQTSVLREWKEWQVLLRKAFPTETNYGVLLSEMLERRLKFGENLDEYYYEKIMLLNACEISGKRAVDCIIHGIDDRMVRAGASSGRFTEPEDLFKFLKDVCKEQKDIIRNSNLNKTRQIINCNRCNEPGHRAALCRAINPQLNQTTVVTCFNCRDRGHRIQQCPKPIIKCEGCHRFGHKSDDCYLKNNAKNNEKRVLFVDSKKSNNLKYYKQAVVNNCSFIQCFVDLGSDCTLITKETVEKFGLQLSKECIPSIRGVADVVIPILGKTSFSLRIDSVEANITAYVIDNRHLHVPLLVGQNFTELPDIVITKTENSFNILSRNSIPELPNINEDCFNSRKIKLIVLSDTKIRTVDLLHCYSTDLRDANIYVPSNYRNVNGQEYCIQGGVYQIKHGKCDLLIFNMDNTEDPQPLYFIKDLLIARAVAIDNDSSSLKCPEEHLQCLTTHTLNPLDRNDILINPDISDKQKETVYNLINEYRECFAQNLSELGCTNISELDIKLTDDNPVAYRPYRLSHSEKEIVRDMVKELEENKIIEESDSAYASPILLVSKKTGGYRLCVDYRALNRKTIRDLYPLPRIDDQIDLLSGNSYFISLDMSSGYYQIPIKEDCKHLTAFITPDGLYQFRRAPFGLANCPAVFQRTVNKMLGNSREKCAIAYMDDLLISGKNFDECLSKLEQTFILLKKAALTLNIKKCRFFDTTINYLGFEISAEGVRPGQTKINAVISFPEPKNVHEIRQFMGLASYFRKFIEHFATIARPLTDLTKQNNPWKWEQPQRAAFKTLKEKLTQRPILAIYNTAYITELHCDASKVGLGGILFQKESPNSCLKPVAYFSRKTTIDEEKLHAYELETLAVVASLSRFRV</sequence>
<evidence type="ECO:0000313" key="13">
    <source>
        <dbReference type="EMBL" id="CAH2227286.1"/>
    </source>
</evidence>
<dbReference type="GO" id="GO:0016779">
    <property type="term" value="F:nucleotidyltransferase activity"/>
    <property type="evidence" value="ECO:0007669"/>
    <property type="project" value="UniProtKB-KW"/>
</dbReference>
<dbReference type="GO" id="GO:0004519">
    <property type="term" value="F:endonuclease activity"/>
    <property type="evidence" value="ECO:0007669"/>
    <property type="project" value="UniProtKB-KW"/>
</dbReference>
<feature type="non-terminal residue" evidence="13">
    <location>
        <position position="1116"/>
    </location>
</feature>
<dbReference type="GO" id="GO:0008270">
    <property type="term" value="F:zinc ion binding"/>
    <property type="evidence" value="ECO:0007669"/>
    <property type="project" value="UniProtKB-KW"/>
</dbReference>
<keyword evidence="1" id="KW-0645">Protease</keyword>
<dbReference type="SUPFAM" id="SSF57756">
    <property type="entry name" value="Retrovirus zinc finger-like domains"/>
    <property type="match status" value="1"/>
</dbReference>
<feature type="domain" description="Reverse transcriptase" evidence="12">
    <location>
        <begin position="783"/>
        <end position="962"/>
    </location>
</feature>
<dbReference type="InterPro" id="IPR041577">
    <property type="entry name" value="RT_RNaseH_2"/>
</dbReference>
<dbReference type="Gene3D" id="4.10.60.10">
    <property type="entry name" value="Zinc finger, CCHC-type"/>
    <property type="match status" value="1"/>
</dbReference>
<dbReference type="Gene3D" id="2.40.70.10">
    <property type="entry name" value="Acid Proteases"/>
    <property type="match status" value="1"/>
</dbReference>
<keyword evidence="8" id="KW-0511">Multifunctional enzyme</keyword>
<dbReference type="SMART" id="SM00343">
    <property type="entry name" value="ZnF_C2HC"/>
    <property type="match status" value="3"/>
</dbReference>
<evidence type="ECO:0000256" key="3">
    <source>
        <dbReference type="ARBA" id="ARBA00022695"/>
    </source>
</evidence>
<comment type="caution">
    <text evidence="13">The sequence shown here is derived from an EMBL/GenBank/DDBJ whole genome shotgun (WGS) entry which is preliminary data.</text>
</comment>
<dbReference type="EMBL" id="CAKXAJ010022792">
    <property type="protein sequence ID" value="CAH2227286.1"/>
    <property type="molecule type" value="Genomic_DNA"/>
</dbReference>
<keyword evidence="5" id="KW-0064">Aspartyl protease</keyword>
<feature type="domain" description="CCHC-type" evidence="11">
    <location>
        <begin position="404"/>
        <end position="419"/>
    </location>
</feature>
<dbReference type="GO" id="GO:0004190">
    <property type="term" value="F:aspartic-type endopeptidase activity"/>
    <property type="evidence" value="ECO:0007669"/>
    <property type="project" value="UniProtKB-KW"/>
</dbReference>
<evidence type="ECO:0000256" key="9">
    <source>
        <dbReference type="PROSITE-ProRule" id="PRU00047"/>
    </source>
</evidence>
<dbReference type="OrthoDB" id="115435at2759"/>
<name>A0A8S4QYL8_9NEOP</name>
<dbReference type="InterPro" id="IPR043128">
    <property type="entry name" value="Rev_trsase/Diguanyl_cyclase"/>
</dbReference>
<gene>
    <name evidence="13" type="primary">jg27653</name>
    <name evidence="13" type="ORF">PAEG_LOCUS7815</name>
</gene>
<keyword evidence="9" id="KW-0863">Zinc-finger</keyword>
<dbReference type="SUPFAM" id="SSF56672">
    <property type="entry name" value="DNA/RNA polymerases"/>
    <property type="match status" value="1"/>
</dbReference>
<dbReference type="InterPro" id="IPR050951">
    <property type="entry name" value="Retrovirus_Pol_polyprotein"/>
</dbReference>
<proteinExistence type="predicted"/>
<evidence type="ECO:0000256" key="5">
    <source>
        <dbReference type="ARBA" id="ARBA00022750"/>
    </source>
</evidence>
<dbReference type="Pfam" id="PF17919">
    <property type="entry name" value="RT_RNaseH_2"/>
    <property type="match status" value="1"/>
</dbReference>
<evidence type="ECO:0000259" key="12">
    <source>
        <dbReference type="PROSITE" id="PS50878"/>
    </source>
</evidence>
<dbReference type="InterPro" id="IPR001878">
    <property type="entry name" value="Znf_CCHC"/>
</dbReference>
<accession>A0A8S4QYL8</accession>
<dbReference type="InterPro" id="IPR000477">
    <property type="entry name" value="RT_dom"/>
</dbReference>
<dbReference type="CDD" id="cd00303">
    <property type="entry name" value="retropepsin_like"/>
    <property type="match status" value="1"/>
</dbReference>
<dbReference type="AlphaFoldDB" id="A0A8S4QYL8"/>